<accession>O02094</accession>
<protein>
    <submittedName>
        <fullName evidence="2">Poly(A) RNA polymerase mitochondrial-like central palm domain-containing protein</fullName>
    </submittedName>
</protein>
<dbReference type="OMA" id="DLDLCVC"/>
<dbReference type="AlphaFoldDB" id="O02094"/>
<dbReference type="AGR" id="WB:WBGene00018390"/>
<evidence type="ECO:0000313" key="4">
    <source>
        <dbReference type="WormBase" id="F43E2.1"/>
    </source>
</evidence>
<feature type="domain" description="Poly(A) RNA polymerase mitochondrial-like central palm" evidence="1">
    <location>
        <begin position="30"/>
        <end position="167"/>
    </location>
</feature>
<dbReference type="eggNOG" id="KOG2277">
    <property type="taxonomic scope" value="Eukaryota"/>
</dbReference>
<gene>
    <name evidence="2" type="ORF">CELE_F43E2.1</name>
    <name evidence="2 4" type="ORF">F43E2.1</name>
</gene>
<name>O02094_CAEEL</name>
<dbReference type="CTD" id="185708"/>
<dbReference type="GeneID" id="185708"/>
<dbReference type="PANTHER" id="PTHR12271">
    <property type="entry name" value="POLY A POLYMERASE CID PAP -RELATED"/>
    <property type="match status" value="1"/>
</dbReference>
<dbReference type="WormBase" id="F43E2.1">
    <property type="protein sequence ID" value="CE31943"/>
    <property type="gene ID" value="WBGene00018390"/>
</dbReference>
<dbReference type="Gene3D" id="3.30.460.10">
    <property type="entry name" value="Beta Polymerase, domain 2"/>
    <property type="match status" value="1"/>
</dbReference>
<dbReference type="UCSC" id="F43E2.1">
    <property type="organism name" value="c. elegans"/>
</dbReference>
<reference evidence="2 3" key="1">
    <citation type="journal article" date="1998" name="Science">
        <title>Genome sequence of the nematode C. elegans: a platform for investigating biology.</title>
        <authorList>
            <consortium name="The C. elegans sequencing consortium"/>
            <person name="Sulson J.E."/>
            <person name="Waterston R."/>
        </authorList>
    </citation>
    <scope>NUCLEOTIDE SEQUENCE [LARGE SCALE GENOMIC DNA]</scope>
    <source>
        <strain evidence="2 3">Bristol N2</strain>
    </source>
</reference>
<dbReference type="Gene3D" id="1.10.1410.10">
    <property type="match status" value="1"/>
</dbReference>
<dbReference type="Proteomes" id="UP000001940">
    <property type="component" value="Chromosome II"/>
</dbReference>
<dbReference type="Pfam" id="PF22600">
    <property type="entry name" value="MTPAP-like_central"/>
    <property type="match status" value="1"/>
</dbReference>
<dbReference type="PANTHER" id="PTHR12271:SF39">
    <property type="entry name" value="PAP-ASSOCIATED DOMAIN-CONTAINING PROTEIN"/>
    <property type="match status" value="1"/>
</dbReference>
<dbReference type="SMR" id="O02094"/>
<dbReference type="FunCoup" id="O02094">
    <property type="interactions" value="196"/>
</dbReference>
<dbReference type="SUPFAM" id="SSF81301">
    <property type="entry name" value="Nucleotidyltransferase"/>
    <property type="match status" value="1"/>
</dbReference>
<evidence type="ECO:0000259" key="1">
    <source>
        <dbReference type="Pfam" id="PF22600"/>
    </source>
</evidence>
<dbReference type="GO" id="GO:0031123">
    <property type="term" value="P:RNA 3'-end processing"/>
    <property type="evidence" value="ECO:0000318"/>
    <property type="project" value="GO_Central"/>
</dbReference>
<dbReference type="OrthoDB" id="2274644at2759"/>
<proteinExistence type="predicted"/>
<dbReference type="CDD" id="cd05402">
    <property type="entry name" value="NT_PAP_TUTase"/>
    <property type="match status" value="1"/>
</dbReference>
<dbReference type="PaxDb" id="6239-F43E2.1.1"/>
<dbReference type="GO" id="GO:0050265">
    <property type="term" value="F:RNA uridylyltransferase activity"/>
    <property type="evidence" value="ECO:0000318"/>
    <property type="project" value="GO_Central"/>
</dbReference>
<dbReference type="SUPFAM" id="SSF81631">
    <property type="entry name" value="PAP/OAS1 substrate-binding domain"/>
    <property type="match status" value="1"/>
</dbReference>
<dbReference type="InterPro" id="IPR043519">
    <property type="entry name" value="NT_sf"/>
</dbReference>
<dbReference type="InParanoid" id="O02094"/>
<evidence type="ECO:0000313" key="2">
    <source>
        <dbReference type="EMBL" id="CCD63541.1"/>
    </source>
</evidence>
<dbReference type="EMBL" id="BX284602">
    <property type="protein sequence ID" value="CCD63541.1"/>
    <property type="molecule type" value="Genomic_DNA"/>
</dbReference>
<keyword evidence="3" id="KW-1185">Reference proteome</keyword>
<sequence>MVQKLSRPSPDFLKGLKSILQGDHPSLKQLEQDINIFYMNQRQSQSMLEERKLYVALVRKYLKSEGVTKQLASQGIKLRGLSVFGSFPTHCASKDSDLDLCVCATATGNKKQLPVIILQAIFRDMMYSKEGQNIFGENVVSGISFVQTAKVPIIRFKINDVPVDLSATFDDNPRTSLAAKYINAYCQLDDRFKILVMFLKKWMKSEGRAEDHLRIYPNSYSIILLLIHVLQWYDILPNLHQTHSDLFHRGNFKLSDLAELRHEFKFPLDENTISMHRKRPSNDLTVVQLLYLFACQYSNHVVLLNYRFNMRNGEIEALSQKDQDYQITILDAYDVRNPGRSARNALDLVKTLEALKSLLVQPHEGMFKTVMEITRNRTYERVVPPPQVLYQDYDMQFGADPYNMPLVGSVEYQQWLEQVAMHHQIQMMQGQMMQQQIVFTAPEMYYYSQQQQQPHPIFGIQQSSQFF</sequence>
<evidence type="ECO:0000313" key="3">
    <source>
        <dbReference type="Proteomes" id="UP000001940"/>
    </source>
</evidence>
<dbReference type="KEGG" id="cel:CELE_F43E2.1"/>
<dbReference type="RefSeq" id="NP_495546.2">
    <property type="nucleotide sequence ID" value="NM_063145.5"/>
</dbReference>
<dbReference type="PhylomeDB" id="O02094"/>
<dbReference type="HOGENOM" id="CLU_547731_0_0_1"/>
<dbReference type="Bgee" id="WBGene00018390">
    <property type="expression patterns" value="Expressed in adult organism and 4 other cell types or tissues"/>
</dbReference>
<organism evidence="2 3">
    <name type="scientific">Caenorhabditis elegans</name>
    <dbReference type="NCBI Taxonomy" id="6239"/>
    <lineage>
        <taxon>Eukaryota</taxon>
        <taxon>Metazoa</taxon>
        <taxon>Ecdysozoa</taxon>
        <taxon>Nematoda</taxon>
        <taxon>Chromadorea</taxon>
        <taxon>Rhabditida</taxon>
        <taxon>Rhabditina</taxon>
        <taxon>Rhabditomorpha</taxon>
        <taxon>Rhabditoidea</taxon>
        <taxon>Rhabditidae</taxon>
        <taxon>Peloderinae</taxon>
        <taxon>Caenorhabditis</taxon>
    </lineage>
</organism>
<dbReference type="InterPro" id="IPR054708">
    <property type="entry name" value="MTPAP-like_central"/>
</dbReference>